<dbReference type="Proteomes" id="UP000033935">
    <property type="component" value="Unassembled WGS sequence"/>
</dbReference>
<comment type="caution">
    <text evidence="4">The sequence shown here is derived from an EMBL/GenBank/DDBJ whole genome shotgun (WGS) entry which is preliminary data.</text>
</comment>
<dbReference type="InterPro" id="IPR011453">
    <property type="entry name" value="DUF1559"/>
</dbReference>
<dbReference type="Pfam" id="PF07596">
    <property type="entry name" value="SBP_bac_10"/>
    <property type="match status" value="1"/>
</dbReference>
<dbReference type="EMBL" id="LBWG01000025">
    <property type="protein sequence ID" value="KKR03599.1"/>
    <property type="molecule type" value="Genomic_DNA"/>
</dbReference>
<proteinExistence type="predicted"/>
<keyword evidence="2" id="KW-0472">Membrane</keyword>
<keyword evidence="1" id="KW-0488">Methylation</keyword>
<sequence length="206" mass="23640">MKNLRKIFTLIELLIVIVIIIIMAGLLLPALKKAKDVSKRIVCTNNLKQLGLCLNMYAEDHGGYYPCMYKADDTYKQWTRKLWNYDYIKNPNIFFCPSLYPYKWGVLSESASISSTYGLRREGYTDGYYYSYKNINTPSTQWLLADSVYQTLTPLCQSYTIRIIPSGSTGAAHLRHGLSANTLFADNHVEIEKKGFFTDDNYASYP</sequence>
<evidence type="ECO:0000259" key="3">
    <source>
        <dbReference type="Pfam" id="PF07596"/>
    </source>
</evidence>
<evidence type="ECO:0000313" key="4">
    <source>
        <dbReference type="EMBL" id="KKR03599.1"/>
    </source>
</evidence>
<feature type="domain" description="DUF1559" evidence="3">
    <location>
        <begin position="34"/>
        <end position="77"/>
    </location>
</feature>
<organism evidence="4 5">
    <name type="scientific">Candidatus Uhrbacteria bacterium GW2011_GWF2_39_13</name>
    <dbReference type="NCBI Taxonomy" id="1618995"/>
    <lineage>
        <taxon>Bacteria</taxon>
        <taxon>Candidatus Uhriibacteriota</taxon>
    </lineage>
</organism>
<evidence type="ECO:0000256" key="1">
    <source>
        <dbReference type="ARBA" id="ARBA00022481"/>
    </source>
</evidence>
<dbReference type="PRINTS" id="PR00813">
    <property type="entry name" value="BCTERIALGSPG"/>
</dbReference>
<dbReference type="InterPro" id="IPR045584">
    <property type="entry name" value="Pilin-like"/>
</dbReference>
<name>A0A0G0MHW0_9BACT</name>
<keyword evidence="2" id="KW-1133">Transmembrane helix</keyword>
<dbReference type="GO" id="GO:0015628">
    <property type="term" value="P:protein secretion by the type II secretion system"/>
    <property type="evidence" value="ECO:0007669"/>
    <property type="project" value="InterPro"/>
</dbReference>
<dbReference type="GO" id="GO:0015627">
    <property type="term" value="C:type II protein secretion system complex"/>
    <property type="evidence" value="ECO:0007669"/>
    <property type="project" value="InterPro"/>
</dbReference>
<feature type="transmembrane region" description="Helical" evidence="2">
    <location>
        <begin position="7"/>
        <end position="31"/>
    </location>
</feature>
<evidence type="ECO:0000256" key="2">
    <source>
        <dbReference type="SAM" id="Phobius"/>
    </source>
</evidence>
<dbReference type="Gene3D" id="3.30.700.10">
    <property type="entry name" value="Glycoprotein, Type 4 Pilin"/>
    <property type="match status" value="1"/>
</dbReference>
<dbReference type="SUPFAM" id="SSF54523">
    <property type="entry name" value="Pili subunits"/>
    <property type="match status" value="1"/>
</dbReference>
<protein>
    <recommendedName>
        <fullName evidence="3">DUF1559 domain-containing protein</fullName>
    </recommendedName>
</protein>
<keyword evidence="2" id="KW-0812">Transmembrane</keyword>
<dbReference type="PANTHER" id="PTHR30093:SF2">
    <property type="entry name" value="TYPE II SECRETION SYSTEM PROTEIN H"/>
    <property type="match status" value="1"/>
</dbReference>
<gene>
    <name evidence="4" type="ORF">UT30_C0025G0011</name>
</gene>
<evidence type="ECO:0000313" key="5">
    <source>
        <dbReference type="Proteomes" id="UP000033935"/>
    </source>
</evidence>
<dbReference type="AlphaFoldDB" id="A0A0G0MHW0"/>
<dbReference type="InterPro" id="IPR000983">
    <property type="entry name" value="Bac_GSPG_pilin"/>
</dbReference>
<accession>A0A0G0MHW0</accession>
<dbReference type="PANTHER" id="PTHR30093">
    <property type="entry name" value="GENERAL SECRETION PATHWAY PROTEIN G"/>
    <property type="match status" value="1"/>
</dbReference>
<reference evidence="4 5" key="1">
    <citation type="journal article" date="2015" name="Nature">
        <title>rRNA introns, odd ribosomes, and small enigmatic genomes across a large radiation of phyla.</title>
        <authorList>
            <person name="Brown C.T."/>
            <person name="Hug L.A."/>
            <person name="Thomas B.C."/>
            <person name="Sharon I."/>
            <person name="Castelle C.J."/>
            <person name="Singh A."/>
            <person name="Wilkins M.J."/>
            <person name="Williams K.H."/>
            <person name="Banfield J.F."/>
        </authorList>
    </citation>
    <scope>NUCLEOTIDE SEQUENCE [LARGE SCALE GENOMIC DNA]</scope>
</reference>